<protein>
    <recommendedName>
        <fullName evidence="2">N-acetylmuramoyl-L-alanine amidase</fullName>
        <ecNumber evidence="2">3.5.1.28</ecNumber>
    </recommendedName>
</protein>
<dbReference type="InterPro" id="IPR002508">
    <property type="entry name" value="MurNAc-LAA_cat"/>
</dbReference>
<sequence>MTAPGRPMKRFGCAPCGTRKPNDEACRSQCDCGIDRKPRHESEVVGRGIASRAGRHPSPAAMRLRSGPNLLPATRISRHLTPRSCFYDGILTMTRALPVRQAFAERISLAASTLAEFRTSLAVQSSFQMAAVEARRLEIACLAGDGVGRSADGRSAADAELCRHRRPRVRRATGYARALRHVVKAGVSRRCPRRRENGPFPPQSRHGQREIGKENRMLVGRRIAAFIFALLLSVAACLSAGAARAGDERVITAIEPAASEAGLSVRFTLTGKTRVRSFALGNPDRVAIDFDDTVPAVAFDTLPDNRLVAGVRHGLVTADRYRVIFRLKAPAVGAVAERVEDGKEIVELTLAPPGQQAPAKPAATAAAGDRASEKEGARAAPQKAGPKRLVIVIDPGHGGDDKGAVSPSGTMEKMVNLENARMLRDVLETYPNVDAELTRNDDTFIPLDDRAAIARKLGADLFLSIHADSIHYKTLRGATVYTLSEDASDELSQQIAANENASDRFAPKGFQQSSPEIFDILIDLTRRETVSFSEHFAAALVADLSRRNIELIKRPKRSAGFRVLKAPDIPSVLVEMGFLSNAKDEQLLTDAEWRKKMTSAIAESIIRFFRGGKAEALKAAEAKD</sequence>
<dbReference type="Proteomes" id="UP000298179">
    <property type="component" value="Unassembled WGS sequence"/>
</dbReference>
<keyword evidence="5" id="KW-0812">Transmembrane</keyword>
<dbReference type="PANTHER" id="PTHR30404:SF0">
    <property type="entry name" value="N-ACETYLMURAMOYL-L-ALANINE AMIDASE AMIC"/>
    <property type="match status" value="1"/>
</dbReference>
<evidence type="ECO:0000313" key="8">
    <source>
        <dbReference type="Proteomes" id="UP000298179"/>
    </source>
</evidence>
<dbReference type="EC" id="3.5.1.28" evidence="2"/>
<dbReference type="SUPFAM" id="SSF53187">
    <property type="entry name" value="Zn-dependent exopeptidases"/>
    <property type="match status" value="1"/>
</dbReference>
<dbReference type="GO" id="GO:0008745">
    <property type="term" value="F:N-acetylmuramoyl-L-alanine amidase activity"/>
    <property type="evidence" value="ECO:0007669"/>
    <property type="project" value="UniProtKB-EC"/>
</dbReference>
<reference evidence="7 8" key="1">
    <citation type="submission" date="2019-03" db="EMBL/GenBank/DDBJ databases">
        <title>Jiella endophytica sp. nov., a novel endophytic bacterium isolated from root of Ficus microcarpa Linn. f.</title>
        <authorList>
            <person name="Tuo L."/>
        </authorList>
    </citation>
    <scope>NUCLEOTIDE SEQUENCE [LARGE SCALE GENOMIC DNA]</scope>
    <source>
        <strain evidence="7 8">CBS5Q-3</strain>
    </source>
</reference>
<dbReference type="GO" id="GO:0009253">
    <property type="term" value="P:peptidoglycan catabolic process"/>
    <property type="evidence" value="ECO:0007669"/>
    <property type="project" value="InterPro"/>
</dbReference>
<dbReference type="EMBL" id="SOZD01000001">
    <property type="protein sequence ID" value="TFF27623.1"/>
    <property type="molecule type" value="Genomic_DNA"/>
</dbReference>
<keyword evidence="5" id="KW-0472">Membrane</keyword>
<dbReference type="AlphaFoldDB" id="A0A4Y8RUK2"/>
<dbReference type="GO" id="GO:0030288">
    <property type="term" value="C:outer membrane-bounded periplasmic space"/>
    <property type="evidence" value="ECO:0007669"/>
    <property type="project" value="TreeGrafter"/>
</dbReference>
<dbReference type="InterPro" id="IPR021731">
    <property type="entry name" value="AMIN_dom"/>
</dbReference>
<keyword evidence="5" id="KW-1133">Transmembrane helix</keyword>
<dbReference type="InterPro" id="IPR050695">
    <property type="entry name" value="N-acetylmuramoyl_amidase_3"/>
</dbReference>
<evidence type="ECO:0000256" key="1">
    <source>
        <dbReference type="ARBA" id="ARBA00001561"/>
    </source>
</evidence>
<evidence type="ECO:0000313" key="7">
    <source>
        <dbReference type="EMBL" id="TFF27623.1"/>
    </source>
</evidence>
<feature type="transmembrane region" description="Helical" evidence="5">
    <location>
        <begin position="223"/>
        <end position="243"/>
    </location>
</feature>
<comment type="catalytic activity">
    <reaction evidence="1">
        <text>Hydrolyzes the link between N-acetylmuramoyl residues and L-amino acid residues in certain cell-wall glycopeptides.</text>
        <dbReference type="EC" id="3.5.1.28"/>
    </reaction>
</comment>
<comment type="caution">
    <text evidence="7">The sequence shown here is derived from an EMBL/GenBank/DDBJ whole genome shotgun (WGS) entry which is preliminary data.</text>
</comment>
<evidence type="ECO:0000256" key="3">
    <source>
        <dbReference type="ARBA" id="ARBA00022801"/>
    </source>
</evidence>
<dbReference type="SMART" id="SM00646">
    <property type="entry name" value="Ami_3"/>
    <property type="match status" value="1"/>
</dbReference>
<feature type="region of interest" description="Disordered" evidence="4">
    <location>
        <begin position="350"/>
        <end position="384"/>
    </location>
</feature>
<dbReference type="Pfam" id="PF11741">
    <property type="entry name" value="AMIN"/>
    <property type="match status" value="1"/>
</dbReference>
<keyword evidence="8" id="KW-1185">Reference proteome</keyword>
<evidence type="ECO:0000256" key="2">
    <source>
        <dbReference type="ARBA" id="ARBA00011901"/>
    </source>
</evidence>
<name>A0A4Y8RUK2_9HYPH</name>
<feature type="region of interest" description="Disordered" evidence="4">
    <location>
        <begin position="43"/>
        <end position="66"/>
    </location>
</feature>
<feature type="domain" description="MurNAc-LAA" evidence="6">
    <location>
        <begin position="451"/>
        <end position="606"/>
    </location>
</feature>
<organism evidence="7 8">
    <name type="scientific">Jiella endophytica</name>
    <dbReference type="NCBI Taxonomy" id="2558362"/>
    <lineage>
        <taxon>Bacteria</taxon>
        <taxon>Pseudomonadati</taxon>
        <taxon>Pseudomonadota</taxon>
        <taxon>Alphaproteobacteria</taxon>
        <taxon>Hyphomicrobiales</taxon>
        <taxon>Aurantimonadaceae</taxon>
        <taxon>Jiella</taxon>
    </lineage>
</organism>
<feature type="compositionally biased region" description="Low complexity" evidence="4">
    <location>
        <begin position="351"/>
        <end position="368"/>
    </location>
</feature>
<accession>A0A4Y8RUK2</accession>
<gene>
    <name evidence="7" type="ORF">E3C22_03975</name>
</gene>
<evidence type="ECO:0000259" key="6">
    <source>
        <dbReference type="SMART" id="SM00646"/>
    </source>
</evidence>
<dbReference type="CDD" id="cd02696">
    <property type="entry name" value="MurNAc-LAA"/>
    <property type="match status" value="1"/>
</dbReference>
<dbReference type="Gene3D" id="2.60.40.3500">
    <property type="match status" value="1"/>
</dbReference>
<dbReference type="PANTHER" id="PTHR30404">
    <property type="entry name" value="N-ACETYLMURAMOYL-L-ALANINE AMIDASE"/>
    <property type="match status" value="1"/>
</dbReference>
<evidence type="ECO:0000256" key="4">
    <source>
        <dbReference type="SAM" id="MobiDB-lite"/>
    </source>
</evidence>
<dbReference type="Gene3D" id="3.40.630.40">
    <property type="entry name" value="Zn-dependent exopeptidases"/>
    <property type="match status" value="1"/>
</dbReference>
<dbReference type="Pfam" id="PF01520">
    <property type="entry name" value="Amidase_3"/>
    <property type="match status" value="1"/>
</dbReference>
<dbReference type="OrthoDB" id="9806267at2"/>
<feature type="region of interest" description="Disordered" evidence="4">
    <location>
        <begin position="192"/>
        <end position="211"/>
    </location>
</feature>
<proteinExistence type="predicted"/>
<evidence type="ECO:0000256" key="5">
    <source>
        <dbReference type="SAM" id="Phobius"/>
    </source>
</evidence>
<keyword evidence="3" id="KW-0378">Hydrolase</keyword>